<organism evidence="7 8">
    <name type="scientific">Polypedilum vanderplanki</name>
    <name type="common">Sleeping chironomid midge</name>
    <dbReference type="NCBI Taxonomy" id="319348"/>
    <lineage>
        <taxon>Eukaryota</taxon>
        <taxon>Metazoa</taxon>
        <taxon>Ecdysozoa</taxon>
        <taxon>Arthropoda</taxon>
        <taxon>Hexapoda</taxon>
        <taxon>Insecta</taxon>
        <taxon>Pterygota</taxon>
        <taxon>Neoptera</taxon>
        <taxon>Endopterygota</taxon>
        <taxon>Diptera</taxon>
        <taxon>Nematocera</taxon>
        <taxon>Chironomoidea</taxon>
        <taxon>Chironomidae</taxon>
        <taxon>Chironominae</taxon>
        <taxon>Polypedilum</taxon>
        <taxon>Polypedilum</taxon>
    </lineage>
</organism>
<dbReference type="GO" id="GO:0016192">
    <property type="term" value="P:vesicle-mediated transport"/>
    <property type="evidence" value="ECO:0007669"/>
    <property type="project" value="InterPro"/>
</dbReference>
<gene>
    <name evidence="7" type="ORF">PVAND_008387</name>
</gene>
<keyword evidence="4 6" id="KW-1133">Transmembrane helix</keyword>
<protein>
    <recommendedName>
        <fullName evidence="9">Protein cornichon homolog 4</fullName>
    </recommendedName>
</protein>
<dbReference type="SMART" id="SM01398">
    <property type="entry name" value="Cornichon"/>
    <property type="match status" value="1"/>
</dbReference>
<evidence type="ECO:0000256" key="4">
    <source>
        <dbReference type="ARBA" id="ARBA00022989"/>
    </source>
</evidence>
<feature type="transmembrane region" description="Helical" evidence="6">
    <location>
        <begin position="54"/>
        <end position="85"/>
    </location>
</feature>
<dbReference type="PANTHER" id="PTHR12290">
    <property type="entry name" value="CORNICHON-RELATED"/>
    <property type="match status" value="1"/>
</dbReference>
<feature type="transmembrane region" description="Helical" evidence="6">
    <location>
        <begin position="6"/>
        <end position="27"/>
    </location>
</feature>
<dbReference type="GO" id="GO:0016020">
    <property type="term" value="C:membrane"/>
    <property type="evidence" value="ECO:0007669"/>
    <property type="project" value="UniProtKB-SubCell"/>
</dbReference>
<comment type="similarity">
    <text evidence="2">Belongs to the cornichon family.</text>
</comment>
<sequence length="156" mass="18256">MIADTYLFSFTLIDTGAVLFLLIYFVLTISDLECDYINAQQCCSRLNIWSIPKIAAHVIIILLLLFTGHWVLFLVNIPFCAYLFYEFMTVPKGNMGIYDPAEIHNRGQIKKHMSLCMIYLGFYLIIFFIYLYNFIRALLKDDPIKRQDDDEIITDL</sequence>
<dbReference type="OrthoDB" id="8775810at2759"/>
<dbReference type="Pfam" id="PF03311">
    <property type="entry name" value="Cornichon"/>
    <property type="match status" value="1"/>
</dbReference>
<keyword evidence="8" id="KW-1185">Reference proteome</keyword>
<evidence type="ECO:0000256" key="3">
    <source>
        <dbReference type="ARBA" id="ARBA00022692"/>
    </source>
</evidence>
<dbReference type="Proteomes" id="UP001107558">
    <property type="component" value="Chromosome 2"/>
</dbReference>
<evidence type="ECO:0000256" key="6">
    <source>
        <dbReference type="SAM" id="Phobius"/>
    </source>
</evidence>
<evidence type="ECO:0000313" key="7">
    <source>
        <dbReference type="EMBL" id="KAG5678741.1"/>
    </source>
</evidence>
<keyword evidence="3 6" id="KW-0812">Transmembrane</keyword>
<keyword evidence="5 6" id="KW-0472">Membrane</keyword>
<dbReference type="EMBL" id="JADBJN010000002">
    <property type="protein sequence ID" value="KAG5678741.1"/>
    <property type="molecule type" value="Genomic_DNA"/>
</dbReference>
<evidence type="ECO:0008006" key="9">
    <source>
        <dbReference type="Google" id="ProtNLM"/>
    </source>
</evidence>
<evidence type="ECO:0000256" key="5">
    <source>
        <dbReference type="ARBA" id="ARBA00023136"/>
    </source>
</evidence>
<evidence type="ECO:0000256" key="1">
    <source>
        <dbReference type="ARBA" id="ARBA00004141"/>
    </source>
</evidence>
<evidence type="ECO:0000313" key="8">
    <source>
        <dbReference type="Proteomes" id="UP001107558"/>
    </source>
</evidence>
<evidence type="ECO:0000256" key="2">
    <source>
        <dbReference type="ARBA" id="ARBA00010095"/>
    </source>
</evidence>
<comment type="subcellular location">
    <subcellularLocation>
        <location evidence="1">Membrane</location>
        <topology evidence="1">Multi-pass membrane protein</topology>
    </subcellularLocation>
</comment>
<reference evidence="7" key="1">
    <citation type="submission" date="2021-03" db="EMBL/GenBank/DDBJ databases">
        <title>Chromosome level genome of the anhydrobiotic midge Polypedilum vanderplanki.</title>
        <authorList>
            <person name="Yoshida Y."/>
            <person name="Kikawada T."/>
            <person name="Gusev O."/>
        </authorList>
    </citation>
    <scope>NUCLEOTIDE SEQUENCE</scope>
    <source>
        <strain evidence="7">NIAS01</strain>
        <tissue evidence="7">Whole body or cell culture</tissue>
    </source>
</reference>
<comment type="caution">
    <text evidence="7">The sequence shown here is derived from an EMBL/GenBank/DDBJ whole genome shotgun (WGS) entry which is preliminary data.</text>
</comment>
<feature type="transmembrane region" description="Helical" evidence="6">
    <location>
        <begin position="117"/>
        <end position="135"/>
    </location>
</feature>
<accession>A0A9J6CA18</accession>
<proteinExistence type="inferred from homology"/>
<dbReference type="AlphaFoldDB" id="A0A9J6CA18"/>
<dbReference type="InterPro" id="IPR003377">
    <property type="entry name" value="Cornichon"/>
</dbReference>
<name>A0A9J6CA18_POLVA</name>